<name>A0A975G132_9CAUL</name>
<evidence type="ECO:0000259" key="7">
    <source>
        <dbReference type="Pfam" id="PF09335"/>
    </source>
</evidence>
<dbReference type="PANTHER" id="PTHR42709:SF6">
    <property type="entry name" value="UNDECAPRENYL PHOSPHATE TRANSPORTER A"/>
    <property type="match status" value="1"/>
</dbReference>
<feature type="transmembrane region" description="Helical" evidence="6">
    <location>
        <begin position="20"/>
        <end position="40"/>
    </location>
</feature>
<comment type="subcellular location">
    <subcellularLocation>
        <location evidence="1">Cell membrane</location>
        <topology evidence="1">Multi-pass membrane protein</topology>
    </subcellularLocation>
</comment>
<reference evidence="8" key="1">
    <citation type="submission" date="2021-04" db="EMBL/GenBank/DDBJ databases">
        <title>The complete genome sequence of Caulobacter sp. S6.</title>
        <authorList>
            <person name="Tang Y."/>
            <person name="Ouyang W."/>
            <person name="Liu Q."/>
            <person name="Huang B."/>
            <person name="Guo Z."/>
            <person name="Lei P."/>
        </authorList>
    </citation>
    <scope>NUCLEOTIDE SEQUENCE</scope>
    <source>
        <strain evidence="8">S6</strain>
    </source>
</reference>
<evidence type="ECO:0000256" key="6">
    <source>
        <dbReference type="SAM" id="Phobius"/>
    </source>
</evidence>
<feature type="transmembrane region" description="Helical" evidence="6">
    <location>
        <begin position="47"/>
        <end position="68"/>
    </location>
</feature>
<dbReference type="InterPro" id="IPR032816">
    <property type="entry name" value="VTT_dom"/>
</dbReference>
<dbReference type="Proteomes" id="UP000676409">
    <property type="component" value="Chromosome"/>
</dbReference>
<keyword evidence="3 6" id="KW-0812">Transmembrane</keyword>
<evidence type="ECO:0000313" key="8">
    <source>
        <dbReference type="EMBL" id="QUD88016.1"/>
    </source>
</evidence>
<evidence type="ECO:0000256" key="4">
    <source>
        <dbReference type="ARBA" id="ARBA00022989"/>
    </source>
</evidence>
<gene>
    <name evidence="8" type="ORF">KCG34_23770</name>
</gene>
<evidence type="ECO:0000256" key="2">
    <source>
        <dbReference type="ARBA" id="ARBA00022475"/>
    </source>
</evidence>
<dbReference type="PANTHER" id="PTHR42709">
    <property type="entry name" value="ALKALINE PHOSPHATASE LIKE PROTEIN"/>
    <property type="match status" value="1"/>
</dbReference>
<dbReference type="EMBL" id="CP073078">
    <property type="protein sequence ID" value="QUD88016.1"/>
    <property type="molecule type" value="Genomic_DNA"/>
</dbReference>
<feature type="transmembrane region" description="Helical" evidence="6">
    <location>
        <begin position="134"/>
        <end position="155"/>
    </location>
</feature>
<protein>
    <submittedName>
        <fullName evidence="8">DedA family protein</fullName>
    </submittedName>
</protein>
<keyword evidence="5 6" id="KW-0472">Membrane</keyword>
<evidence type="ECO:0000256" key="1">
    <source>
        <dbReference type="ARBA" id="ARBA00004651"/>
    </source>
</evidence>
<sequence length="204" mass="22663">MLHLLLTRLLPLLARFGYAILLPIAVIEGPAVAMIAGVLVATQNFDAVTSCVLLVLADLVGDAVYYGIGRYAHAPLIEQIGKRLTQTAERLKPLEQRFLENDWKLIMIGKTQALGSVILYFAGATRMPFLRFMVLNLIGTVPKVVLFELVGYFLGRSIGNSVMHSTRYFDYATVTLFGAAMIILVLYFVLRRRLWKDVAGDISV</sequence>
<evidence type="ECO:0000256" key="5">
    <source>
        <dbReference type="ARBA" id="ARBA00023136"/>
    </source>
</evidence>
<evidence type="ECO:0000313" key="9">
    <source>
        <dbReference type="Proteomes" id="UP000676409"/>
    </source>
</evidence>
<dbReference type="KEGG" id="caul:KCG34_23770"/>
<feature type="transmembrane region" description="Helical" evidence="6">
    <location>
        <begin position="103"/>
        <end position="122"/>
    </location>
</feature>
<keyword evidence="2" id="KW-1003">Cell membrane</keyword>
<feature type="transmembrane region" description="Helical" evidence="6">
    <location>
        <begin position="171"/>
        <end position="190"/>
    </location>
</feature>
<dbReference type="GO" id="GO:0005886">
    <property type="term" value="C:plasma membrane"/>
    <property type="evidence" value="ECO:0007669"/>
    <property type="project" value="UniProtKB-SubCell"/>
</dbReference>
<evidence type="ECO:0000256" key="3">
    <source>
        <dbReference type="ARBA" id="ARBA00022692"/>
    </source>
</evidence>
<dbReference type="RefSeq" id="WP_211938067.1">
    <property type="nucleotide sequence ID" value="NZ_CP073078.1"/>
</dbReference>
<dbReference type="Pfam" id="PF09335">
    <property type="entry name" value="VTT_dom"/>
    <property type="match status" value="1"/>
</dbReference>
<proteinExistence type="predicted"/>
<keyword evidence="9" id="KW-1185">Reference proteome</keyword>
<organism evidence="8 9">
    <name type="scientific">Phenylobacterium montanum</name>
    <dbReference type="NCBI Taxonomy" id="2823693"/>
    <lineage>
        <taxon>Bacteria</taxon>
        <taxon>Pseudomonadati</taxon>
        <taxon>Pseudomonadota</taxon>
        <taxon>Alphaproteobacteria</taxon>
        <taxon>Caulobacterales</taxon>
        <taxon>Caulobacteraceae</taxon>
        <taxon>Phenylobacterium</taxon>
    </lineage>
</organism>
<dbReference type="AlphaFoldDB" id="A0A975G132"/>
<accession>A0A975G132</accession>
<dbReference type="InterPro" id="IPR051311">
    <property type="entry name" value="DedA_domain"/>
</dbReference>
<keyword evidence="4 6" id="KW-1133">Transmembrane helix</keyword>
<feature type="domain" description="VTT" evidence="7">
    <location>
        <begin position="32"/>
        <end position="152"/>
    </location>
</feature>